<feature type="transmembrane region" description="Helical" evidence="6">
    <location>
        <begin position="160"/>
        <end position="180"/>
    </location>
</feature>
<comment type="caution">
    <text evidence="8">The sequence shown here is derived from an EMBL/GenBank/DDBJ whole genome shotgun (WGS) entry which is preliminary data.</text>
</comment>
<dbReference type="InterPro" id="IPR021776">
    <property type="entry name" value="ActD"/>
</dbReference>
<evidence type="ECO:0000259" key="7">
    <source>
        <dbReference type="PROSITE" id="PS51007"/>
    </source>
</evidence>
<feature type="domain" description="Cytochrome c" evidence="7">
    <location>
        <begin position="410"/>
        <end position="502"/>
    </location>
</feature>
<dbReference type="SUPFAM" id="SSF46626">
    <property type="entry name" value="Cytochrome c"/>
    <property type="match status" value="1"/>
</dbReference>
<evidence type="ECO:0000256" key="1">
    <source>
        <dbReference type="ARBA" id="ARBA00022617"/>
    </source>
</evidence>
<dbReference type="RefSeq" id="WP_171184184.1">
    <property type="nucleotide sequence ID" value="NZ_WTPX01000017.1"/>
</dbReference>
<dbReference type="PANTHER" id="PTHR40394">
    <property type="entry name" value="LIPOPROTEIN-RELATED"/>
    <property type="match status" value="1"/>
</dbReference>
<sequence>MVSRGNTPIDTRPNTLSDPFTGQAKGPAYKVLSDVNNRLVAPPDRSRAPKLTGVVAEYEDVGELLAACERVRDAGITKWDSYTPYPVHGIERAMGIKATILPWIVLCGGLTGCMTGLLMQWYLNGSEEVANEAGIPTFLQGYNFLISGKPIWSLPANIPVAFELTILFSAFGAFFGMLVLNRLPKLSNPRLRLSNFRRGTDDGYLIGLDSKDPKFDLEGAAELLSPTRPTAVREVWDVESRRAPAWIPTAALILFALLLIPPALIAEHRNTPWSTPRIHPVGDMDWQASFKPQQRNPFFADQRAMRPQVEGTIARGELDLDDALYRGLEPTDNPAAASGPAAALPDGDGQRLASAALFAFASLNQDQSESGANTTDAPQEQTGGEAPPAGDDEEDMSLFTRDLPIEPTLENVQRGQLVFNIYCAACHGVGGFGDGLVHKRATQIKAQAWVPPSNLHTDVTRNRPNGYLYDAITNGVRKMPAYGSQIELKDRWNVVLYLRALQKSQHAKIGDVPEAERDRVREEARAAKEAAEQAAADEAARAAAAAGESGTVEADDAIVPRGETGDAPTTSSTAAPSDTPSGAKPDVEGRNEDPDPVADPAPADEPEMESPESNDPEAGEPETDDPADADAETA</sequence>
<evidence type="ECO:0000256" key="2">
    <source>
        <dbReference type="ARBA" id="ARBA00022723"/>
    </source>
</evidence>
<dbReference type="EMBL" id="WTPX01000017">
    <property type="protein sequence ID" value="NNJ24824.1"/>
    <property type="molecule type" value="Genomic_DNA"/>
</dbReference>
<feature type="compositionally biased region" description="Basic and acidic residues" evidence="5">
    <location>
        <begin position="508"/>
        <end position="531"/>
    </location>
</feature>
<evidence type="ECO:0000313" key="8">
    <source>
        <dbReference type="EMBL" id="NNJ24824.1"/>
    </source>
</evidence>
<feature type="region of interest" description="Disordered" evidence="5">
    <location>
        <begin position="1"/>
        <end position="22"/>
    </location>
</feature>
<feature type="compositionally biased region" description="Low complexity" evidence="5">
    <location>
        <begin position="565"/>
        <end position="583"/>
    </location>
</feature>
<keyword evidence="6" id="KW-0472">Membrane</keyword>
<feature type="region of interest" description="Disordered" evidence="5">
    <location>
        <begin position="366"/>
        <end position="395"/>
    </location>
</feature>
<keyword evidence="6" id="KW-0812">Transmembrane</keyword>
<protein>
    <recommendedName>
        <fullName evidence="7">Cytochrome c domain-containing protein</fullName>
    </recommendedName>
</protein>
<organism evidence="8 9">
    <name type="scientific">Alienimonas chondri</name>
    <dbReference type="NCBI Taxonomy" id="2681879"/>
    <lineage>
        <taxon>Bacteria</taxon>
        <taxon>Pseudomonadati</taxon>
        <taxon>Planctomycetota</taxon>
        <taxon>Planctomycetia</taxon>
        <taxon>Planctomycetales</taxon>
        <taxon>Planctomycetaceae</taxon>
        <taxon>Alienimonas</taxon>
    </lineage>
</organism>
<feature type="compositionally biased region" description="Polar residues" evidence="5">
    <location>
        <begin position="1"/>
        <end position="20"/>
    </location>
</feature>
<name>A0ABX1V9U7_9PLAN</name>
<accession>A0ABX1V9U7</accession>
<keyword evidence="1 4" id="KW-0349">Heme</keyword>
<feature type="compositionally biased region" description="Polar residues" evidence="5">
    <location>
        <begin position="366"/>
        <end position="382"/>
    </location>
</feature>
<feature type="transmembrane region" description="Helical" evidence="6">
    <location>
        <begin position="245"/>
        <end position="265"/>
    </location>
</feature>
<evidence type="ECO:0000313" key="9">
    <source>
        <dbReference type="Proteomes" id="UP000609651"/>
    </source>
</evidence>
<dbReference type="Gene3D" id="1.10.760.10">
    <property type="entry name" value="Cytochrome c-like domain"/>
    <property type="match status" value="1"/>
</dbReference>
<keyword evidence="2 4" id="KW-0479">Metal-binding</keyword>
<feature type="region of interest" description="Disordered" evidence="5">
    <location>
        <begin position="326"/>
        <end position="347"/>
    </location>
</feature>
<keyword evidence="6" id="KW-1133">Transmembrane helix</keyword>
<reference evidence="8 9" key="1">
    <citation type="journal article" date="2020" name="Syst. Appl. Microbiol.">
        <title>Alienimonas chondri sp. nov., a novel planctomycete isolated from the biofilm of the red alga Chondrus crispus.</title>
        <authorList>
            <person name="Vitorino I."/>
            <person name="Albuquerque L."/>
            <person name="Wiegand S."/>
            <person name="Kallscheuer N."/>
            <person name="da Costa M.S."/>
            <person name="Lobo-da-Cunha A."/>
            <person name="Jogler C."/>
            <person name="Lage O.M."/>
        </authorList>
    </citation>
    <scope>NUCLEOTIDE SEQUENCE [LARGE SCALE GENOMIC DNA]</scope>
    <source>
        <strain evidence="8 9">LzC2</strain>
    </source>
</reference>
<evidence type="ECO:0000256" key="5">
    <source>
        <dbReference type="SAM" id="MobiDB-lite"/>
    </source>
</evidence>
<keyword evidence="9" id="KW-1185">Reference proteome</keyword>
<feature type="compositionally biased region" description="Acidic residues" evidence="5">
    <location>
        <begin position="602"/>
        <end position="634"/>
    </location>
</feature>
<feature type="compositionally biased region" description="Low complexity" evidence="5">
    <location>
        <begin position="532"/>
        <end position="546"/>
    </location>
</feature>
<feature type="region of interest" description="Disordered" evidence="5">
    <location>
        <begin position="507"/>
        <end position="634"/>
    </location>
</feature>
<gene>
    <name evidence="8" type="ORF">LzC2_08840</name>
</gene>
<dbReference type="Proteomes" id="UP000609651">
    <property type="component" value="Unassembled WGS sequence"/>
</dbReference>
<evidence type="ECO:0000256" key="4">
    <source>
        <dbReference type="PROSITE-ProRule" id="PRU00433"/>
    </source>
</evidence>
<dbReference type="Pfam" id="PF11821">
    <property type="entry name" value="ActD"/>
    <property type="match status" value="1"/>
</dbReference>
<dbReference type="PANTHER" id="PTHR40394:SF2">
    <property type="entry name" value="QUINOL:CYTOCHROME C OXIDOREDUCTASE MEMBRANE PROTEIN"/>
    <property type="match status" value="1"/>
</dbReference>
<feature type="compositionally biased region" description="Low complexity" evidence="5">
    <location>
        <begin position="332"/>
        <end position="347"/>
    </location>
</feature>
<dbReference type="PROSITE" id="PS51007">
    <property type="entry name" value="CYTC"/>
    <property type="match status" value="1"/>
</dbReference>
<dbReference type="InterPro" id="IPR036909">
    <property type="entry name" value="Cyt_c-like_dom_sf"/>
</dbReference>
<proteinExistence type="predicted"/>
<dbReference type="InterPro" id="IPR009056">
    <property type="entry name" value="Cyt_c-like_dom"/>
</dbReference>
<evidence type="ECO:0000256" key="3">
    <source>
        <dbReference type="ARBA" id="ARBA00023004"/>
    </source>
</evidence>
<evidence type="ECO:0000256" key="6">
    <source>
        <dbReference type="SAM" id="Phobius"/>
    </source>
</evidence>
<dbReference type="Pfam" id="PF13442">
    <property type="entry name" value="Cytochrome_CBB3"/>
    <property type="match status" value="1"/>
</dbReference>
<keyword evidence="3 4" id="KW-0408">Iron</keyword>
<feature type="transmembrane region" description="Helical" evidence="6">
    <location>
        <begin position="100"/>
        <end position="123"/>
    </location>
</feature>